<name>A0A7J0CWY3_STRMI</name>
<accession>A0A7J0CWY3</accession>
<dbReference type="EMBL" id="BLWD01000001">
    <property type="protein sequence ID" value="GFN06257.1"/>
    <property type="molecule type" value="Genomic_DNA"/>
</dbReference>
<dbReference type="Proteomes" id="UP000498740">
    <property type="component" value="Unassembled WGS sequence"/>
</dbReference>
<sequence length="69" mass="7376">MAGSDRRVVAHAVGRASRPRSARRGTNGTNGAEGGNDTTRYVPFPLGYCSAYDDYLSIRNGSNRPMLTG</sequence>
<evidence type="ECO:0000313" key="2">
    <source>
        <dbReference type="EMBL" id="GFN06257.1"/>
    </source>
</evidence>
<feature type="region of interest" description="Disordered" evidence="1">
    <location>
        <begin position="1"/>
        <end position="39"/>
    </location>
</feature>
<feature type="compositionally biased region" description="Low complexity" evidence="1">
    <location>
        <begin position="24"/>
        <end position="39"/>
    </location>
</feature>
<evidence type="ECO:0000256" key="1">
    <source>
        <dbReference type="SAM" id="MobiDB-lite"/>
    </source>
</evidence>
<comment type="caution">
    <text evidence="2">The sequence shown here is derived from an EMBL/GenBank/DDBJ whole genome shotgun (WGS) entry which is preliminary data.</text>
</comment>
<proteinExistence type="predicted"/>
<organism evidence="2 3">
    <name type="scientific">Streptomyces microflavus</name>
    <name type="common">Streptomyces lipmanii</name>
    <dbReference type="NCBI Taxonomy" id="1919"/>
    <lineage>
        <taxon>Bacteria</taxon>
        <taxon>Bacillati</taxon>
        <taxon>Actinomycetota</taxon>
        <taxon>Actinomycetes</taxon>
        <taxon>Kitasatosporales</taxon>
        <taxon>Streptomycetaceae</taxon>
        <taxon>Streptomyces</taxon>
    </lineage>
</organism>
<dbReference type="AlphaFoldDB" id="A0A7J0CWY3"/>
<evidence type="ECO:0000313" key="3">
    <source>
        <dbReference type="Proteomes" id="UP000498740"/>
    </source>
</evidence>
<reference evidence="2 3" key="1">
    <citation type="submission" date="2020-05" db="EMBL/GenBank/DDBJ databases">
        <title>Whole genome shotgun sequence of Streptomyces microflavus NBRC 13062.</title>
        <authorList>
            <person name="Komaki H."/>
            <person name="Tamura T."/>
        </authorList>
    </citation>
    <scope>NUCLEOTIDE SEQUENCE [LARGE SCALE GENOMIC DNA]</scope>
    <source>
        <strain evidence="2 3">NBRC 13062</strain>
    </source>
</reference>
<protein>
    <submittedName>
        <fullName evidence="2">Uncharacterized protein</fullName>
    </submittedName>
</protein>
<gene>
    <name evidence="2" type="ORF">Smic_48130</name>
</gene>